<dbReference type="Gene3D" id="2.40.160.20">
    <property type="match status" value="1"/>
</dbReference>
<reference evidence="7 8" key="1">
    <citation type="submission" date="2018-05" db="EMBL/GenBank/DDBJ databases">
        <title>Oceanovita maritima gen. nov., sp. nov., a marine bacterium in the family Rhodobacteraceae isolated from surface seawater of Lundu port Xiamen, China.</title>
        <authorList>
            <person name="Hetharua B.H."/>
            <person name="Min D."/>
            <person name="Liao H."/>
            <person name="Tian Y."/>
        </authorList>
    </citation>
    <scope>NUCLEOTIDE SEQUENCE [LARGE SCALE GENOMIC DNA]</scope>
    <source>
        <strain evidence="7 8">FSX-11</strain>
    </source>
</reference>
<feature type="domain" description="Outer membrane protein beta-barrel" evidence="6">
    <location>
        <begin position="38"/>
        <end position="194"/>
    </location>
</feature>
<dbReference type="RefSeq" id="WP_110796310.1">
    <property type="nucleotide sequence ID" value="NZ_KZ826486.1"/>
</dbReference>
<sequence length="194" mass="19826">MFRKIVLTTAASAVSIVALAAPSFAGNIDEAPVEPVLAPVVPVVVSTDWTGGYAGVQLGYGEAESAGLDGDGAIGGVFVGYNHDFGNYVLGGEFDASASDISVGGTDVDSIYRLKLRAGYDAGPALIYAVAGGASVETSAGDDSGYVAGLGVDYKVTDRVTLGGEYLYHNFDSFAGTASEGEFNTFSARVSYNF</sequence>
<proteinExistence type="inferred from homology"/>
<evidence type="ECO:0000313" key="8">
    <source>
        <dbReference type="Proteomes" id="UP000248012"/>
    </source>
</evidence>
<name>A0A2V4NR04_9RHOB</name>
<dbReference type="PANTHER" id="PTHR34001:SF3">
    <property type="entry name" value="BLL7405 PROTEIN"/>
    <property type="match status" value="1"/>
</dbReference>
<evidence type="ECO:0000256" key="2">
    <source>
        <dbReference type="ARBA" id="ARBA00022729"/>
    </source>
</evidence>
<dbReference type="PANTHER" id="PTHR34001">
    <property type="entry name" value="BLL7405 PROTEIN"/>
    <property type="match status" value="1"/>
</dbReference>
<evidence type="ECO:0000259" key="6">
    <source>
        <dbReference type="Pfam" id="PF13505"/>
    </source>
</evidence>
<feature type="chain" id="PRO_5016177826" description="Outer membrane protein beta-barrel domain-containing protein" evidence="5">
    <location>
        <begin position="21"/>
        <end position="194"/>
    </location>
</feature>
<keyword evidence="2 5" id="KW-0732">Signal</keyword>
<accession>A0A2V4NR04</accession>
<dbReference type="EMBL" id="QFVT01000007">
    <property type="protein sequence ID" value="PYC47116.1"/>
    <property type="molecule type" value="Genomic_DNA"/>
</dbReference>
<dbReference type="SUPFAM" id="SSF56925">
    <property type="entry name" value="OMPA-like"/>
    <property type="match status" value="1"/>
</dbReference>
<dbReference type="InterPro" id="IPR011250">
    <property type="entry name" value="OMP/PagP_B-barrel"/>
</dbReference>
<dbReference type="InterPro" id="IPR027385">
    <property type="entry name" value="Beta-barrel_OMP"/>
</dbReference>
<evidence type="ECO:0000256" key="4">
    <source>
        <dbReference type="ARBA" id="ARBA00038306"/>
    </source>
</evidence>
<keyword evidence="3" id="KW-0472">Membrane</keyword>
<protein>
    <recommendedName>
        <fullName evidence="6">Outer membrane protein beta-barrel domain-containing protein</fullName>
    </recommendedName>
</protein>
<keyword evidence="8" id="KW-1185">Reference proteome</keyword>
<dbReference type="Proteomes" id="UP000248012">
    <property type="component" value="Unassembled WGS sequence"/>
</dbReference>
<dbReference type="Pfam" id="PF13505">
    <property type="entry name" value="OMP_b-brl"/>
    <property type="match status" value="1"/>
</dbReference>
<evidence type="ECO:0000256" key="3">
    <source>
        <dbReference type="ARBA" id="ARBA00023136"/>
    </source>
</evidence>
<evidence type="ECO:0000256" key="5">
    <source>
        <dbReference type="SAM" id="SignalP"/>
    </source>
</evidence>
<evidence type="ECO:0000313" key="7">
    <source>
        <dbReference type="EMBL" id="PYC47116.1"/>
    </source>
</evidence>
<comment type="similarity">
    <text evidence="4">Belongs to the Omp25/RopB family.</text>
</comment>
<dbReference type="InterPro" id="IPR051692">
    <property type="entry name" value="OMP-like"/>
</dbReference>
<dbReference type="GO" id="GO:0016020">
    <property type="term" value="C:membrane"/>
    <property type="evidence" value="ECO:0007669"/>
    <property type="project" value="UniProtKB-SubCell"/>
</dbReference>
<dbReference type="OrthoDB" id="268975at2"/>
<comment type="subcellular location">
    <subcellularLocation>
        <location evidence="1">Membrane</location>
    </subcellularLocation>
</comment>
<evidence type="ECO:0000256" key="1">
    <source>
        <dbReference type="ARBA" id="ARBA00004370"/>
    </source>
</evidence>
<dbReference type="AlphaFoldDB" id="A0A2V4NR04"/>
<gene>
    <name evidence="7" type="ORF">DI396_11175</name>
</gene>
<feature type="signal peptide" evidence="5">
    <location>
        <begin position="1"/>
        <end position="20"/>
    </location>
</feature>
<organism evidence="7 8">
    <name type="scientific">Litorivita pollutaquae</name>
    <dbReference type="NCBI Taxonomy" id="2200892"/>
    <lineage>
        <taxon>Bacteria</taxon>
        <taxon>Pseudomonadati</taxon>
        <taxon>Pseudomonadota</taxon>
        <taxon>Alphaproteobacteria</taxon>
        <taxon>Rhodobacterales</taxon>
        <taxon>Paracoccaceae</taxon>
        <taxon>Litorivita</taxon>
    </lineage>
</organism>
<comment type="caution">
    <text evidence="7">The sequence shown here is derived from an EMBL/GenBank/DDBJ whole genome shotgun (WGS) entry which is preliminary data.</text>
</comment>